<dbReference type="Gene3D" id="3.40.30.10">
    <property type="entry name" value="Glutaredoxin"/>
    <property type="match status" value="1"/>
</dbReference>
<dbReference type="RefSeq" id="WP_090678882.1">
    <property type="nucleotide sequence ID" value="NZ_FORU01000007.1"/>
</dbReference>
<dbReference type="Pfam" id="PF11009">
    <property type="entry name" value="BrxC"/>
    <property type="match status" value="1"/>
</dbReference>
<dbReference type="InterPro" id="IPR036249">
    <property type="entry name" value="Thioredoxin-like_sf"/>
</dbReference>
<dbReference type="AlphaFoldDB" id="A0A1I3RB75"/>
<protein>
    <submittedName>
        <fullName evidence="1">Bacillithiol system protein YtxJ</fullName>
    </submittedName>
</protein>
<dbReference type="OrthoDB" id="677051at2"/>
<dbReference type="EMBL" id="FORU01000007">
    <property type="protein sequence ID" value="SFJ42436.1"/>
    <property type="molecule type" value="Genomic_DNA"/>
</dbReference>
<dbReference type="Proteomes" id="UP000243887">
    <property type="component" value="Unassembled WGS sequence"/>
</dbReference>
<proteinExistence type="predicted"/>
<dbReference type="InterPro" id="IPR022551">
    <property type="entry name" value="BrxC"/>
</dbReference>
<dbReference type="NCBIfam" id="TIGR04019">
    <property type="entry name" value="B_thiol_YtxJ"/>
    <property type="match status" value="1"/>
</dbReference>
<reference evidence="2" key="1">
    <citation type="submission" date="2016-10" db="EMBL/GenBank/DDBJ databases">
        <authorList>
            <person name="Varghese N."/>
            <person name="Submissions S."/>
        </authorList>
    </citation>
    <scope>NUCLEOTIDE SEQUENCE [LARGE SCALE GENOMIC DNA]</scope>
    <source>
        <strain evidence="2">DSM 26542</strain>
    </source>
</reference>
<dbReference type="SUPFAM" id="SSF52833">
    <property type="entry name" value="Thioredoxin-like"/>
    <property type="match status" value="1"/>
</dbReference>
<gene>
    <name evidence="1" type="ORF">SAMN04487893_10784</name>
</gene>
<name>A0A1I3RB75_9FLAO</name>
<accession>A0A1I3RB75</accession>
<keyword evidence="2" id="KW-1185">Reference proteome</keyword>
<evidence type="ECO:0000313" key="1">
    <source>
        <dbReference type="EMBL" id="SFJ42436.1"/>
    </source>
</evidence>
<dbReference type="STRING" id="1150112.SAMN04487893_10784"/>
<organism evidence="1 2">
    <name type="scientific">Myroides guanonis</name>
    <dbReference type="NCBI Taxonomy" id="1150112"/>
    <lineage>
        <taxon>Bacteria</taxon>
        <taxon>Pseudomonadati</taxon>
        <taxon>Bacteroidota</taxon>
        <taxon>Flavobacteriia</taxon>
        <taxon>Flavobacteriales</taxon>
        <taxon>Flavobacteriaceae</taxon>
        <taxon>Myroides</taxon>
    </lineage>
</organism>
<evidence type="ECO:0000313" key="2">
    <source>
        <dbReference type="Proteomes" id="UP000243887"/>
    </source>
</evidence>
<sequence>MINWLPLENEEQLQNAIQSSSESPIVIFKHSTRCFISKMALRNFESEFAQNNTKSYLLDLINYRSISNDIAQQLEIQHQSPQLLIVSNSKVIHSSTHENIDGTLASKIVLE</sequence>